<sequence length="304" mass="32818">MYFTSFSIAIAFITSAVVAAPSVIQKLDHTGLQSEPAANGKLHPQGLPAAHPGSLGAPANDFVHPKDYVSRAANVTFKHCYILVKDAKSGADMGYVGQRWRTAGWFGLEGHSRIEEEQPLQVRFSYSPLEKTPSRLDSLALNRLGSNAGLESIQERENIRNYPYFGAGAGRSFSENFSPGNFGAVIMGTKSTPPGSPPKRGDSTLSVKGSGATEFESAIWIYDTETKDIRAQWVRHDGSAPETNLVYLTTEDAFVITSEVDKLNAAKTVAGTSCHSGQASEYSMLPTSIVYKHGEPQKCGFFAC</sequence>
<protein>
    <submittedName>
        <fullName evidence="3">Uncharacterized protein</fullName>
    </submittedName>
</protein>
<organism evidence="3 4">
    <name type="scientific">Thanatephorus cucumeris (strain AG1-IB / isolate 7/3/14)</name>
    <name type="common">Lettuce bottom rot fungus</name>
    <name type="synonym">Rhizoctonia solani</name>
    <dbReference type="NCBI Taxonomy" id="1108050"/>
    <lineage>
        <taxon>Eukaryota</taxon>
        <taxon>Fungi</taxon>
        <taxon>Dikarya</taxon>
        <taxon>Basidiomycota</taxon>
        <taxon>Agaricomycotina</taxon>
        <taxon>Agaricomycetes</taxon>
        <taxon>Cantharellales</taxon>
        <taxon>Ceratobasidiaceae</taxon>
        <taxon>Rhizoctonia</taxon>
        <taxon>Rhizoctonia solani AG-1</taxon>
    </lineage>
</organism>
<proteinExistence type="predicted"/>
<evidence type="ECO:0000313" key="3">
    <source>
        <dbReference type="EMBL" id="CEL56444.1"/>
    </source>
</evidence>
<evidence type="ECO:0000256" key="2">
    <source>
        <dbReference type="SAM" id="SignalP"/>
    </source>
</evidence>
<dbReference type="STRING" id="1108050.A0A0B7FHL8"/>
<keyword evidence="2" id="KW-0732">Signal</keyword>
<feature type="chain" id="PRO_5002114194" evidence="2">
    <location>
        <begin position="20"/>
        <end position="304"/>
    </location>
</feature>
<dbReference type="Proteomes" id="UP000059188">
    <property type="component" value="Unassembled WGS sequence"/>
</dbReference>
<feature type="signal peptide" evidence="2">
    <location>
        <begin position="1"/>
        <end position="19"/>
    </location>
</feature>
<keyword evidence="4" id="KW-1185">Reference proteome</keyword>
<evidence type="ECO:0000256" key="1">
    <source>
        <dbReference type="SAM" id="MobiDB-lite"/>
    </source>
</evidence>
<name>A0A0B7FHL8_THACB</name>
<dbReference type="AlphaFoldDB" id="A0A0B7FHL8"/>
<evidence type="ECO:0000313" key="4">
    <source>
        <dbReference type="Proteomes" id="UP000059188"/>
    </source>
</evidence>
<reference evidence="3 4" key="1">
    <citation type="submission" date="2014-11" db="EMBL/GenBank/DDBJ databases">
        <authorList>
            <person name="Wibberg Daniel"/>
        </authorList>
    </citation>
    <scope>NUCLEOTIDE SEQUENCE [LARGE SCALE GENOMIC DNA]</scope>
    <source>
        <strain evidence="3">Rhizoctonia solani AG1-IB 7/3/14</strain>
    </source>
</reference>
<gene>
    <name evidence="3" type="ORF">RSOLAG1IB_07831</name>
</gene>
<dbReference type="OrthoDB" id="4584900at2759"/>
<dbReference type="EMBL" id="LN679121">
    <property type="protein sequence ID" value="CEL56444.1"/>
    <property type="molecule type" value="Genomic_DNA"/>
</dbReference>
<accession>A0A0B7FHL8</accession>
<feature type="region of interest" description="Disordered" evidence="1">
    <location>
        <begin position="190"/>
        <end position="209"/>
    </location>
</feature>